<dbReference type="Proteomes" id="UP000507222">
    <property type="component" value="Unassembled WGS sequence"/>
</dbReference>
<dbReference type="EMBL" id="CAEKDK010000002">
    <property type="protein sequence ID" value="CAB4268658.1"/>
    <property type="molecule type" value="Genomic_DNA"/>
</dbReference>
<protein>
    <submittedName>
        <fullName evidence="1">Uncharacterized protein</fullName>
    </submittedName>
</protein>
<reference evidence="4" key="1">
    <citation type="journal article" date="2020" name="Genome Biol.">
        <title>Gamete binning: chromosome-level and haplotype-resolved genome assembly enabled by high-throughput single-cell sequencing of gamete genomes.</title>
        <authorList>
            <person name="Campoy J.A."/>
            <person name="Sun H."/>
            <person name="Goel M."/>
            <person name="Jiao W.-B."/>
            <person name="Folz-Donahue K."/>
            <person name="Wang N."/>
            <person name="Rubio M."/>
            <person name="Liu C."/>
            <person name="Kukat C."/>
            <person name="Ruiz D."/>
            <person name="Huettel B."/>
            <person name="Schneeberger K."/>
        </authorList>
    </citation>
    <scope>NUCLEOTIDE SEQUENCE [LARGE SCALE GENOMIC DNA]</scope>
    <source>
        <strain evidence="4">cv. Rojo Pasion</strain>
    </source>
</reference>
<gene>
    <name evidence="1" type="ORF">CURHAP_LOCUS12685</name>
    <name evidence="2" type="ORF">ORAREDHAP_LOCUS12457</name>
</gene>
<reference evidence="1 3" key="2">
    <citation type="submission" date="2020-05" db="EMBL/GenBank/DDBJ databases">
        <authorList>
            <person name="Campoy J."/>
            <person name="Schneeberger K."/>
            <person name="Spophaly S."/>
        </authorList>
    </citation>
    <scope>NUCLEOTIDE SEQUENCE [LARGE SCALE GENOMIC DNA]</scope>
    <source>
        <strain evidence="1">PruArmRojPasFocal</strain>
    </source>
</reference>
<sequence length="123" mass="14311">MRSNGVENLRTLWHRFRDANDDIDEENETKMGDYLGLLHGPCAPLFHGMSHRALLRLNFSSLRPSPTLGWKPKFLSNQKEVEKVGHVKRKKKWAPRDNKVVWATSLLCDTWQLQERETLESNG</sequence>
<dbReference type="Proteomes" id="UP000507245">
    <property type="component" value="Unassembled WGS sequence"/>
</dbReference>
<evidence type="ECO:0000313" key="2">
    <source>
        <dbReference type="EMBL" id="CAB4299085.1"/>
    </source>
</evidence>
<proteinExistence type="predicted"/>
<organism evidence="1 3">
    <name type="scientific">Prunus armeniaca</name>
    <name type="common">Apricot</name>
    <name type="synonym">Armeniaca vulgaris</name>
    <dbReference type="NCBI Taxonomy" id="36596"/>
    <lineage>
        <taxon>Eukaryota</taxon>
        <taxon>Viridiplantae</taxon>
        <taxon>Streptophyta</taxon>
        <taxon>Embryophyta</taxon>
        <taxon>Tracheophyta</taxon>
        <taxon>Spermatophyta</taxon>
        <taxon>Magnoliopsida</taxon>
        <taxon>eudicotyledons</taxon>
        <taxon>Gunneridae</taxon>
        <taxon>Pentapetalae</taxon>
        <taxon>rosids</taxon>
        <taxon>fabids</taxon>
        <taxon>Rosales</taxon>
        <taxon>Rosaceae</taxon>
        <taxon>Amygdaloideae</taxon>
        <taxon>Amygdaleae</taxon>
        <taxon>Prunus</taxon>
    </lineage>
</organism>
<name>A0A6J5U277_PRUAR</name>
<evidence type="ECO:0000313" key="1">
    <source>
        <dbReference type="EMBL" id="CAB4268658.1"/>
    </source>
</evidence>
<evidence type="ECO:0000313" key="4">
    <source>
        <dbReference type="Proteomes" id="UP000507245"/>
    </source>
</evidence>
<evidence type="ECO:0000313" key="3">
    <source>
        <dbReference type="Proteomes" id="UP000507222"/>
    </source>
</evidence>
<accession>A0A6J5U277</accession>
<dbReference type="AlphaFoldDB" id="A0A6J5U277"/>
<dbReference type="EMBL" id="CAEKKB010000002">
    <property type="protein sequence ID" value="CAB4299085.1"/>
    <property type="molecule type" value="Genomic_DNA"/>
</dbReference>
<keyword evidence="4" id="KW-1185">Reference proteome</keyword>